<proteinExistence type="inferred from homology"/>
<dbReference type="Pfam" id="PF03663">
    <property type="entry name" value="Glyco_hydro_76"/>
    <property type="match status" value="1"/>
</dbReference>
<keyword evidence="6" id="KW-0325">Glycoprotein</keyword>
<dbReference type="InterPro" id="IPR008928">
    <property type="entry name" value="6-hairpin_glycosidase_sf"/>
</dbReference>
<keyword evidence="7" id="KW-0326">Glycosidase</keyword>
<dbReference type="PANTHER" id="PTHR12145:SF36">
    <property type="entry name" value="MANNAN ENDO-1,6-ALPHA-MANNOSIDASE DCW1"/>
    <property type="match status" value="1"/>
</dbReference>
<accession>A0AAN9VBJ4</accession>
<comment type="catalytic activity">
    <reaction evidence="1">
        <text>Random hydrolysis of (1-&gt;6)-alpha-D-mannosidic linkages in unbranched (1-&gt;6)-mannans.</text>
        <dbReference type="EC" id="3.2.1.101"/>
    </reaction>
</comment>
<dbReference type="InterPro" id="IPR005198">
    <property type="entry name" value="Glyco_hydro_76"/>
</dbReference>
<evidence type="ECO:0000256" key="1">
    <source>
        <dbReference type="ARBA" id="ARBA00001452"/>
    </source>
</evidence>
<dbReference type="InterPro" id="IPR014480">
    <property type="entry name" value="Mannan-1_6-alpha_mannosidase"/>
</dbReference>
<dbReference type="EC" id="3.2.1.101" evidence="3"/>
<evidence type="ECO:0000256" key="2">
    <source>
        <dbReference type="ARBA" id="ARBA00009699"/>
    </source>
</evidence>
<dbReference type="Proteomes" id="UP001320420">
    <property type="component" value="Unassembled WGS sequence"/>
</dbReference>
<dbReference type="AlphaFoldDB" id="A0AAN9VBJ4"/>
<evidence type="ECO:0000313" key="8">
    <source>
        <dbReference type="EMBL" id="KAK7757088.1"/>
    </source>
</evidence>
<dbReference type="PANTHER" id="PTHR12145">
    <property type="entry name" value="MANNAN ENDO-1,6-ALPHA-MANNOSIDASE DCW1"/>
    <property type="match status" value="1"/>
</dbReference>
<dbReference type="SUPFAM" id="SSF48208">
    <property type="entry name" value="Six-hairpin glycosidases"/>
    <property type="match status" value="1"/>
</dbReference>
<name>A0AAN9VBJ4_9PEZI</name>
<evidence type="ECO:0000256" key="6">
    <source>
        <dbReference type="ARBA" id="ARBA00023180"/>
    </source>
</evidence>
<keyword evidence="9" id="KW-1185">Reference proteome</keyword>
<dbReference type="GO" id="GO:0009272">
    <property type="term" value="P:fungal-type cell wall biogenesis"/>
    <property type="evidence" value="ECO:0007669"/>
    <property type="project" value="TreeGrafter"/>
</dbReference>
<evidence type="ECO:0000256" key="7">
    <source>
        <dbReference type="ARBA" id="ARBA00023295"/>
    </source>
</evidence>
<keyword evidence="5" id="KW-0378">Hydrolase</keyword>
<comment type="caution">
    <text evidence="8">The sequence shown here is derived from an EMBL/GenBank/DDBJ whole genome shotgun (WGS) entry which is preliminary data.</text>
</comment>
<dbReference type="GO" id="GO:0008496">
    <property type="term" value="F:mannan endo-1,6-alpha-mannosidase activity"/>
    <property type="evidence" value="ECO:0007669"/>
    <property type="project" value="UniProtKB-EC"/>
</dbReference>
<evidence type="ECO:0000256" key="3">
    <source>
        <dbReference type="ARBA" id="ARBA00012350"/>
    </source>
</evidence>
<evidence type="ECO:0000256" key="4">
    <source>
        <dbReference type="ARBA" id="ARBA00022729"/>
    </source>
</evidence>
<sequence>MVHSLKAAAALVAEDLLTFYPISTPGWVPGILPGPPPDGDYYWWQGGAMWGALMDYRAHTEDDSYDDTITTAMLHQVGPDKDFMPLNWSASMGNDDQSFWALSAMLAAETGYPNPPEDQAQWLALAQAVFNEQTSQDRRVDSGKCKWGLRWQVFSTNNGFNYVNSTLGQRFYPRMMGWWARC</sequence>
<organism evidence="8 9">
    <name type="scientific">Diatrype stigma</name>
    <dbReference type="NCBI Taxonomy" id="117547"/>
    <lineage>
        <taxon>Eukaryota</taxon>
        <taxon>Fungi</taxon>
        <taxon>Dikarya</taxon>
        <taxon>Ascomycota</taxon>
        <taxon>Pezizomycotina</taxon>
        <taxon>Sordariomycetes</taxon>
        <taxon>Xylariomycetidae</taxon>
        <taxon>Xylariales</taxon>
        <taxon>Diatrypaceae</taxon>
        <taxon>Diatrype</taxon>
    </lineage>
</organism>
<gene>
    <name evidence="8" type="ORF">SLS62_001106</name>
</gene>
<dbReference type="Gene3D" id="1.50.10.20">
    <property type="match status" value="1"/>
</dbReference>
<evidence type="ECO:0000313" key="9">
    <source>
        <dbReference type="Proteomes" id="UP001320420"/>
    </source>
</evidence>
<reference evidence="8 9" key="1">
    <citation type="submission" date="2024-02" db="EMBL/GenBank/DDBJ databases">
        <title>De novo assembly and annotation of 12 fungi associated with fruit tree decline syndrome in Ontario, Canada.</title>
        <authorList>
            <person name="Sulman M."/>
            <person name="Ellouze W."/>
            <person name="Ilyukhin E."/>
        </authorList>
    </citation>
    <scope>NUCLEOTIDE SEQUENCE [LARGE SCALE GENOMIC DNA]</scope>
    <source>
        <strain evidence="8 9">M11/M66-122</strain>
    </source>
</reference>
<comment type="similarity">
    <text evidence="2">Belongs to the glycosyl hydrolase 76 family.</text>
</comment>
<dbReference type="EMBL" id="JAKJXP020000004">
    <property type="protein sequence ID" value="KAK7757088.1"/>
    <property type="molecule type" value="Genomic_DNA"/>
</dbReference>
<evidence type="ECO:0000256" key="5">
    <source>
        <dbReference type="ARBA" id="ARBA00022801"/>
    </source>
</evidence>
<dbReference type="GO" id="GO:0016052">
    <property type="term" value="P:carbohydrate catabolic process"/>
    <property type="evidence" value="ECO:0007669"/>
    <property type="project" value="InterPro"/>
</dbReference>
<protein>
    <recommendedName>
        <fullName evidence="3">mannan endo-1,6-alpha-mannosidase</fullName>
        <ecNumber evidence="3">3.2.1.101</ecNumber>
    </recommendedName>
</protein>
<keyword evidence="4" id="KW-0732">Signal</keyword>